<keyword evidence="3" id="KW-1185">Reference proteome</keyword>
<evidence type="ECO:0000313" key="3">
    <source>
        <dbReference type="Proteomes" id="UP001651880"/>
    </source>
</evidence>
<gene>
    <name evidence="2" type="ORF">LJD61_15875</name>
</gene>
<reference evidence="2 3" key="1">
    <citation type="submission" date="2021-10" db="EMBL/GenBank/DDBJ databases">
        <title>Lutispora strain m25 sp. nov., a thermophilic, non-spore-forming bacterium isolated from a lab-scale methanogenic bioreactor digesting anaerobic sludge.</title>
        <authorList>
            <person name="El Houari A."/>
            <person name="Mcdonald J."/>
        </authorList>
    </citation>
    <scope>NUCLEOTIDE SEQUENCE [LARGE SCALE GENOMIC DNA]</scope>
    <source>
        <strain evidence="3">m25</strain>
    </source>
</reference>
<dbReference type="PANTHER" id="PTHR36179">
    <property type="entry name" value="LUD_DOM DOMAIN-CONTAINING PROTEIN"/>
    <property type="match status" value="1"/>
</dbReference>
<dbReference type="PANTHER" id="PTHR36179:SF2">
    <property type="entry name" value="LUD DOMAIN-CONTAINING PROTEIN"/>
    <property type="match status" value="1"/>
</dbReference>
<organism evidence="2 3">
    <name type="scientific">Lutispora saccharofermentans</name>
    <dbReference type="NCBI Taxonomy" id="3024236"/>
    <lineage>
        <taxon>Bacteria</taxon>
        <taxon>Bacillati</taxon>
        <taxon>Bacillota</taxon>
        <taxon>Clostridia</taxon>
        <taxon>Lutisporales</taxon>
        <taxon>Lutisporaceae</taxon>
        <taxon>Lutispora</taxon>
    </lineage>
</organism>
<dbReference type="Proteomes" id="UP001651880">
    <property type="component" value="Unassembled WGS sequence"/>
</dbReference>
<dbReference type="InterPro" id="IPR009501">
    <property type="entry name" value="UCP020269"/>
</dbReference>
<dbReference type="PIRSF" id="PIRSF020269">
    <property type="entry name" value="DUF1121"/>
    <property type="match status" value="1"/>
</dbReference>
<name>A0ABT1NIW4_9FIRM</name>
<dbReference type="EMBL" id="JAJEKE010000017">
    <property type="protein sequence ID" value="MCQ1531009.1"/>
    <property type="molecule type" value="Genomic_DNA"/>
</dbReference>
<dbReference type="InterPro" id="IPR003741">
    <property type="entry name" value="LUD_dom"/>
</dbReference>
<feature type="domain" description="LUD" evidence="1">
    <location>
        <begin position="5"/>
        <end position="197"/>
    </location>
</feature>
<proteinExistence type="predicted"/>
<evidence type="ECO:0000313" key="2">
    <source>
        <dbReference type="EMBL" id="MCQ1531009.1"/>
    </source>
</evidence>
<accession>A0ABT1NIW4</accession>
<evidence type="ECO:0000259" key="1">
    <source>
        <dbReference type="Pfam" id="PF02589"/>
    </source>
</evidence>
<protein>
    <submittedName>
        <fullName evidence="2">Lactate utilization protein</fullName>
    </submittedName>
</protein>
<comment type="caution">
    <text evidence="2">The sequence shown here is derived from an EMBL/GenBank/DDBJ whole genome shotgun (WGS) entry which is preliminary data.</text>
</comment>
<dbReference type="RefSeq" id="WP_255228530.1">
    <property type="nucleotide sequence ID" value="NZ_JAJEKE010000017.1"/>
</dbReference>
<dbReference type="Pfam" id="PF02589">
    <property type="entry name" value="LUD_dom"/>
    <property type="match status" value="1"/>
</dbReference>
<sequence length="203" mass="22790">MDKRIEDTIKALNKNNFKARFFEDSDTAVKTLLEDIKETDSIGIGGSMTITELGLPKLLIERGNKVFFHWLETTPESMDNARVNASRADVYLTSTNAFTERGHLVNIDGVGNRVTSMIFGPKKVYIICGINKLTENLDKAIERIKENAYKNARRLNLKTPCAITGKCNDCDSPQRMCSVTTILEKKPSKIDIEIIIINKSLGY</sequence>